<evidence type="ECO:0000313" key="2">
    <source>
        <dbReference type="EMBL" id="QHN40368.1"/>
    </source>
</evidence>
<feature type="region of interest" description="Disordered" evidence="1">
    <location>
        <begin position="390"/>
        <end position="423"/>
    </location>
</feature>
<evidence type="ECO:0000256" key="1">
    <source>
        <dbReference type="SAM" id="MobiDB-lite"/>
    </source>
</evidence>
<dbReference type="PANTHER" id="PTHR10579">
    <property type="entry name" value="CALCIUM-ACTIVATED CHLORIDE CHANNEL REGULATOR"/>
    <property type="match status" value="1"/>
</dbReference>
<protein>
    <submittedName>
        <fullName evidence="2">VWA domain-containing protein</fullName>
    </submittedName>
</protein>
<feature type="compositionally biased region" description="Low complexity" evidence="1">
    <location>
        <begin position="391"/>
        <end position="400"/>
    </location>
</feature>
<proteinExistence type="predicted"/>
<organism evidence="2">
    <name type="scientific">Gordonia amarae</name>
    <dbReference type="NCBI Taxonomy" id="36821"/>
    <lineage>
        <taxon>Bacteria</taxon>
        <taxon>Bacillati</taxon>
        <taxon>Actinomycetota</taxon>
        <taxon>Actinomycetes</taxon>
        <taxon>Mycobacteriales</taxon>
        <taxon>Gordoniaceae</taxon>
        <taxon>Gordonia</taxon>
    </lineage>
</organism>
<gene>
    <name evidence="2" type="ORF">GII30_15515</name>
</gene>
<dbReference type="Gene3D" id="3.40.50.410">
    <property type="entry name" value="von Willebrand factor, type A domain"/>
    <property type="match status" value="1"/>
</dbReference>
<dbReference type="Pfam" id="PF00092">
    <property type="entry name" value="VWA"/>
    <property type="match status" value="1"/>
</dbReference>
<dbReference type="InterPro" id="IPR002035">
    <property type="entry name" value="VWF_A"/>
</dbReference>
<dbReference type="PANTHER" id="PTHR10579:SF43">
    <property type="entry name" value="ZINC FINGER (C3HC4-TYPE RING FINGER) FAMILY PROTEIN"/>
    <property type="match status" value="1"/>
</dbReference>
<dbReference type="SUPFAM" id="SSF53300">
    <property type="entry name" value="vWA-like"/>
    <property type="match status" value="1"/>
</dbReference>
<dbReference type="AlphaFoldDB" id="A0A857KZJ9"/>
<reference evidence="2" key="1">
    <citation type="journal article" date="2021" name="Nat. Microbiol.">
        <title>Cocultivation of an ultrasmall environmental parasitic bacterium with lytic ability against bacteria associated with wastewater foams.</title>
        <authorList>
            <person name="Batinovic S."/>
            <person name="Rose J.J.A."/>
            <person name="Ratcliffe J."/>
            <person name="Seviour R.J."/>
            <person name="Petrovski S."/>
        </authorList>
    </citation>
    <scope>NUCLEOTIDE SEQUENCE</scope>
    <source>
        <strain evidence="2">CON44</strain>
    </source>
</reference>
<dbReference type="RefSeq" id="WP_005182424.1">
    <property type="nucleotide sequence ID" value="NZ_CP045804.1"/>
</dbReference>
<dbReference type="PROSITE" id="PS50234">
    <property type="entry name" value="VWFA"/>
    <property type="match status" value="1"/>
</dbReference>
<sequence>MKFSAALDVDLVACEGDDEVTVLLELQAPDAATTDRPASALQIVLDRSGSMGGAPLEGAKRALAGTVARLAPSDVFGVVTFDDSAQVVVPAAPLTDKQAVIDRIMGIRAGGCTDLSSGYLRGLRELKRASVPAGGATMLVVSDGHVNAGIRDAGEFAGIASKAAAERVVTSTLGYGEGYDETLLSILARAGSGNHVFAADPDTAGAAIAGEVDGLLSKAAQAVTLTVTCGPEVSEVSLYNDIPTHQLDDGKLMAELGDLYAAEERRLLLRLRFSDVGTSGPAQIATFELTYVETATLTEHTVTLPISVNVVPGDELSGRIRDPRVQSERLFHDAQAGVLKASQAFEEGDMLTGRRYLAMTSHILDEAVSAAPAAEADRYRSEIDNVKQMFDASMDSSSSRMSKRTRDMYHQKNRKTGRRDRDY</sequence>
<name>A0A857KZJ9_9ACTN</name>
<feature type="compositionally biased region" description="Basic residues" evidence="1">
    <location>
        <begin position="411"/>
        <end position="423"/>
    </location>
</feature>
<accession>A0A857KZJ9</accession>
<dbReference type="InterPro" id="IPR051266">
    <property type="entry name" value="CLCR"/>
</dbReference>
<dbReference type="EMBL" id="CP045810">
    <property type="protein sequence ID" value="QHN40368.1"/>
    <property type="molecule type" value="Genomic_DNA"/>
</dbReference>
<dbReference type="InterPro" id="IPR036465">
    <property type="entry name" value="vWFA_dom_sf"/>
</dbReference>
<dbReference type="SMART" id="SM00327">
    <property type="entry name" value="VWA"/>
    <property type="match status" value="1"/>
</dbReference>